<dbReference type="AlphaFoldDB" id="J7RHG7"/>
<dbReference type="OrthoDB" id="1904422at2759"/>
<dbReference type="InterPro" id="IPR008999">
    <property type="entry name" value="Actin-crosslinking"/>
</dbReference>
<evidence type="ECO:0000313" key="2">
    <source>
        <dbReference type="Proteomes" id="UP000006352"/>
    </source>
</evidence>
<reference evidence="1 2" key="1">
    <citation type="journal article" date="2012" name="Appl. Environ. Microbiol.">
        <title>Short-read sequencing for genomic analysis of the brown rot fungus Fibroporia radiculosa.</title>
        <authorList>
            <person name="Tang J.D."/>
            <person name="Perkins A.D."/>
            <person name="Sonstegard T.S."/>
            <person name="Schroeder S.G."/>
            <person name="Burgess S.C."/>
            <person name="Diehl S.V."/>
        </authorList>
    </citation>
    <scope>NUCLEOTIDE SEQUENCE [LARGE SCALE GENOMIC DNA]</scope>
    <source>
        <strain evidence="1 2">TFFH 294</strain>
    </source>
</reference>
<dbReference type="Pfam" id="PF03318">
    <property type="entry name" value="ETX_MTX2"/>
    <property type="match status" value="1"/>
</dbReference>
<keyword evidence="2" id="KW-1185">Reference proteome</keyword>
<dbReference type="Proteomes" id="UP000006352">
    <property type="component" value="Unassembled WGS sequence"/>
</dbReference>
<dbReference type="HOGENOM" id="CLU_049209_0_0_1"/>
<proteinExistence type="predicted"/>
<dbReference type="RefSeq" id="XP_012177058.1">
    <property type="nucleotide sequence ID" value="XM_012321668.1"/>
</dbReference>
<dbReference type="InterPro" id="IPR004991">
    <property type="entry name" value="Aerolysin-like"/>
</dbReference>
<evidence type="ECO:0000313" key="1">
    <source>
        <dbReference type="EMBL" id="CCM07037.1"/>
    </source>
</evidence>
<dbReference type="SUPFAM" id="SSF50405">
    <property type="entry name" value="Actin-crosslinking proteins"/>
    <property type="match status" value="1"/>
</dbReference>
<name>J7RHG7_9APHY</name>
<dbReference type="GeneID" id="24101937"/>
<dbReference type="PANTHER" id="PTHR39244">
    <property type="entry name" value="NATTERIN-4"/>
    <property type="match status" value="1"/>
</dbReference>
<dbReference type="CDD" id="cd20239">
    <property type="entry name" value="PFM_aerolysin-like"/>
    <property type="match status" value="1"/>
</dbReference>
<dbReference type="EMBL" id="HE797624">
    <property type="protein sequence ID" value="CCM07037.1"/>
    <property type="molecule type" value="Genomic_DNA"/>
</dbReference>
<accession>J7RHG7</accession>
<dbReference type="STRING" id="599839.J7RHG7"/>
<gene>
    <name evidence="1" type="ORF">FIBRA_09356</name>
</gene>
<sequence>MSTNDAKSEAPTTYSVVVKSGEKEVVLTAPPVPNFPREGDEPTYLLPKWLYIRDKDGRYLSVRSGPTYHTLTIRGGDADRDCIFQAVPKGNGWYQFQGNNGKYWDRYYSGWLSCDDAASVPFSFRFIHTADSSIYLTDNVNPTGYYISSDLDGNGSPLYWDFIKASSRFEVVQAAIKNEIYDVKYEISGAQVREAPPLIVLSTSVRNDSDSTVTQDLGFSYTKSESGTWNNSVGVTLGVSATFKSGVPFIASVEWNISVSAEYSHEWGGSVGVEKTVSESTSVTVPPHKKAQATVVVRNAFLDVGFSYKERVLYTNGQTEDLLKQGVYKNVDSYHVDVELTNWEPTDT</sequence>
<protein>
    <submittedName>
        <fullName evidence="1">Uncharacterized protein</fullName>
    </submittedName>
</protein>
<organism evidence="1 2">
    <name type="scientific">Fibroporia radiculosa</name>
    <dbReference type="NCBI Taxonomy" id="599839"/>
    <lineage>
        <taxon>Eukaryota</taxon>
        <taxon>Fungi</taxon>
        <taxon>Dikarya</taxon>
        <taxon>Basidiomycota</taxon>
        <taxon>Agaricomycotina</taxon>
        <taxon>Agaricomycetes</taxon>
        <taxon>Polyporales</taxon>
        <taxon>Fibroporiaceae</taxon>
        <taxon>Fibroporia</taxon>
    </lineage>
</organism>
<dbReference type="InterPro" id="IPR053237">
    <property type="entry name" value="Natterin_C"/>
</dbReference>
<dbReference type="PANTHER" id="PTHR39244:SF5">
    <property type="entry name" value="NATTERIN-3-LIKE"/>
    <property type="match status" value="1"/>
</dbReference>
<dbReference type="InParanoid" id="J7RHG7"/>
<dbReference type="Gene3D" id="2.170.15.10">
    <property type="entry name" value="Proaerolysin, chain A, domain 3"/>
    <property type="match status" value="1"/>
</dbReference>
<dbReference type="CDD" id="cd00257">
    <property type="entry name" value="beta-trefoil_FSCN-like"/>
    <property type="match status" value="1"/>
</dbReference>
<dbReference type="SUPFAM" id="SSF56973">
    <property type="entry name" value="Aerolisin/ETX pore-forming domain"/>
    <property type="match status" value="1"/>
</dbReference>